<dbReference type="PANTHER" id="PTHR43406">
    <property type="entry name" value="TRYPTOPHAN SYNTHASE, ALPHA CHAIN"/>
    <property type="match status" value="1"/>
</dbReference>
<evidence type="ECO:0000256" key="4">
    <source>
        <dbReference type="ARBA" id="ARBA00022605"/>
    </source>
</evidence>
<evidence type="ECO:0000313" key="11">
    <source>
        <dbReference type="EMBL" id="HIX75454.1"/>
    </source>
</evidence>
<comment type="pathway">
    <text evidence="2 9">Amino-acid biosynthesis; L-tryptophan biosynthesis; L-tryptophan from chorismate: step 5/5.</text>
</comment>
<dbReference type="InterPro" id="IPR002028">
    <property type="entry name" value="Trp_synthase_suA"/>
</dbReference>
<dbReference type="InterPro" id="IPR011060">
    <property type="entry name" value="RibuloseP-bd_barrel"/>
</dbReference>
<comment type="function">
    <text evidence="1 9">The alpha subunit is responsible for the aldol cleavage of indoleglycerol phosphate to indole and glyceraldehyde 3-phosphate.</text>
</comment>
<evidence type="ECO:0000256" key="1">
    <source>
        <dbReference type="ARBA" id="ARBA00003365"/>
    </source>
</evidence>
<keyword evidence="5 9" id="KW-0822">Tryptophan biosynthesis</keyword>
<evidence type="ECO:0000256" key="3">
    <source>
        <dbReference type="ARBA" id="ARBA00011270"/>
    </source>
</evidence>
<dbReference type="AlphaFoldDB" id="A0A9D1XA19"/>
<dbReference type="GO" id="GO:0004834">
    <property type="term" value="F:tryptophan synthase activity"/>
    <property type="evidence" value="ECO:0007669"/>
    <property type="project" value="UniProtKB-UniRule"/>
</dbReference>
<dbReference type="Proteomes" id="UP000886740">
    <property type="component" value="Unassembled WGS sequence"/>
</dbReference>
<evidence type="ECO:0000256" key="2">
    <source>
        <dbReference type="ARBA" id="ARBA00004733"/>
    </source>
</evidence>
<dbReference type="PROSITE" id="PS00167">
    <property type="entry name" value="TRP_SYNTHASE_ALPHA"/>
    <property type="match status" value="1"/>
</dbReference>
<dbReference type="SUPFAM" id="SSF51366">
    <property type="entry name" value="Ribulose-phoshate binding barrel"/>
    <property type="match status" value="1"/>
</dbReference>
<gene>
    <name evidence="9 11" type="primary">trpA</name>
    <name evidence="11" type="ORF">H9977_10545</name>
</gene>
<dbReference type="Pfam" id="PF00290">
    <property type="entry name" value="Trp_syntA"/>
    <property type="match status" value="1"/>
</dbReference>
<evidence type="ECO:0000256" key="6">
    <source>
        <dbReference type="ARBA" id="ARBA00023141"/>
    </source>
</evidence>
<evidence type="ECO:0000256" key="7">
    <source>
        <dbReference type="ARBA" id="ARBA00023239"/>
    </source>
</evidence>
<evidence type="ECO:0000256" key="5">
    <source>
        <dbReference type="ARBA" id="ARBA00022822"/>
    </source>
</evidence>
<sequence>MNRISTLFNTRKSNLLSLYFTAGYPNLEDTLPILRSLERHGIDLVEIGIPFSDPMADGPVIQAAATQALRNGMTLRRLFDQLADMRHEIQMPVILMGYLNPIMRYGFEAFCARCAEAGVDGVIIPDLPFADYLGSYKPIADRFDLKIIMLITPETSEARIREIDAHTSGFIYMVSSAAITGAQKSFESRMAYFQRIDSLNLRNPRLVGFGVSNKATFEAATRYSRGAIVGSKFVQLLGESATPDEAVEHLLKALGE</sequence>
<dbReference type="CDD" id="cd04724">
    <property type="entry name" value="Tryptophan_synthase_alpha"/>
    <property type="match status" value="1"/>
</dbReference>
<feature type="active site" description="Proton acceptor" evidence="9">
    <location>
        <position position="46"/>
    </location>
</feature>
<accession>A0A9D1XA19</accession>
<dbReference type="FunFam" id="3.20.20.70:FF:000037">
    <property type="entry name" value="Tryptophan synthase alpha chain"/>
    <property type="match status" value="1"/>
</dbReference>
<reference evidence="11" key="1">
    <citation type="journal article" date="2021" name="PeerJ">
        <title>Extensive microbial diversity within the chicken gut microbiome revealed by metagenomics and culture.</title>
        <authorList>
            <person name="Gilroy R."/>
            <person name="Ravi A."/>
            <person name="Getino M."/>
            <person name="Pursley I."/>
            <person name="Horton D.L."/>
            <person name="Alikhan N.F."/>
            <person name="Baker D."/>
            <person name="Gharbi K."/>
            <person name="Hall N."/>
            <person name="Watson M."/>
            <person name="Adriaenssens E.M."/>
            <person name="Foster-Nyarko E."/>
            <person name="Jarju S."/>
            <person name="Secka A."/>
            <person name="Antonio M."/>
            <person name="Oren A."/>
            <person name="Chaudhuri R.R."/>
            <person name="La Ragione R."/>
            <person name="Hildebrand F."/>
            <person name="Pallen M.J."/>
        </authorList>
    </citation>
    <scope>NUCLEOTIDE SEQUENCE</scope>
    <source>
        <strain evidence="11">ChiGjej6B6-14162</strain>
    </source>
</reference>
<dbReference type="InterPro" id="IPR013785">
    <property type="entry name" value="Aldolase_TIM"/>
</dbReference>
<dbReference type="EC" id="4.2.1.20" evidence="9"/>
<keyword evidence="4 9" id="KW-0028">Amino-acid biosynthesis</keyword>
<keyword evidence="7 9" id="KW-0456">Lyase</keyword>
<comment type="catalytic activity">
    <reaction evidence="8 9">
        <text>(1S,2R)-1-C-(indol-3-yl)glycerol 3-phosphate + L-serine = D-glyceraldehyde 3-phosphate + L-tryptophan + H2O</text>
        <dbReference type="Rhea" id="RHEA:10532"/>
        <dbReference type="ChEBI" id="CHEBI:15377"/>
        <dbReference type="ChEBI" id="CHEBI:33384"/>
        <dbReference type="ChEBI" id="CHEBI:57912"/>
        <dbReference type="ChEBI" id="CHEBI:58866"/>
        <dbReference type="ChEBI" id="CHEBI:59776"/>
        <dbReference type="EC" id="4.2.1.20"/>
    </reaction>
</comment>
<dbReference type="NCBIfam" id="TIGR00262">
    <property type="entry name" value="trpA"/>
    <property type="match status" value="1"/>
</dbReference>
<organism evidence="11 12">
    <name type="scientific">Candidatus Parabacteroides intestinipullorum</name>
    <dbReference type="NCBI Taxonomy" id="2838723"/>
    <lineage>
        <taxon>Bacteria</taxon>
        <taxon>Pseudomonadati</taxon>
        <taxon>Bacteroidota</taxon>
        <taxon>Bacteroidia</taxon>
        <taxon>Bacteroidales</taxon>
        <taxon>Tannerellaceae</taxon>
        <taxon>Parabacteroides</taxon>
    </lineage>
</organism>
<evidence type="ECO:0000256" key="8">
    <source>
        <dbReference type="ARBA" id="ARBA00049047"/>
    </source>
</evidence>
<dbReference type="GO" id="GO:0005829">
    <property type="term" value="C:cytosol"/>
    <property type="evidence" value="ECO:0007669"/>
    <property type="project" value="TreeGrafter"/>
</dbReference>
<comment type="subunit">
    <text evidence="3 9">Tetramer of two alpha and two beta chains.</text>
</comment>
<keyword evidence="6 9" id="KW-0057">Aromatic amino acid biosynthesis</keyword>
<proteinExistence type="inferred from homology"/>
<dbReference type="HAMAP" id="MF_00131">
    <property type="entry name" value="Trp_synth_alpha"/>
    <property type="match status" value="1"/>
</dbReference>
<dbReference type="EMBL" id="DXEL01000071">
    <property type="protein sequence ID" value="HIX75454.1"/>
    <property type="molecule type" value="Genomic_DNA"/>
</dbReference>
<evidence type="ECO:0000256" key="10">
    <source>
        <dbReference type="RuleBase" id="RU003662"/>
    </source>
</evidence>
<comment type="similarity">
    <text evidence="9 10">Belongs to the TrpA family.</text>
</comment>
<dbReference type="PANTHER" id="PTHR43406:SF1">
    <property type="entry name" value="TRYPTOPHAN SYNTHASE ALPHA CHAIN, CHLOROPLASTIC"/>
    <property type="match status" value="1"/>
</dbReference>
<feature type="active site" description="Proton acceptor" evidence="9">
    <location>
        <position position="57"/>
    </location>
</feature>
<reference evidence="11" key="2">
    <citation type="submission" date="2021-04" db="EMBL/GenBank/DDBJ databases">
        <authorList>
            <person name="Gilroy R."/>
        </authorList>
    </citation>
    <scope>NUCLEOTIDE SEQUENCE</scope>
    <source>
        <strain evidence="11">ChiGjej6B6-14162</strain>
    </source>
</reference>
<comment type="caution">
    <text evidence="11">The sequence shown here is derived from an EMBL/GenBank/DDBJ whole genome shotgun (WGS) entry which is preliminary data.</text>
</comment>
<dbReference type="Gene3D" id="3.20.20.70">
    <property type="entry name" value="Aldolase class I"/>
    <property type="match status" value="1"/>
</dbReference>
<evidence type="ECO:0000256" key="9">
    <source>
        <dbReference type="HAMAP-Rule" id="MF_00131"/>
    </source>
</evidence>
<protein>
    <recommendedName>
        <fullName evidence="9">Tryptophan synthase alpha chain</fullName>
        <ecNumber evidence="9">4.2.1.20</ecNumber>
    </recommendedName>
</protein>
<dbReference type="InterPro" id="IPR018204">
    <property type="entry name" value="Trp_synthase_alpha_AS"/>
</dbReference>
<evidence type="ECO:0000313" key="12">
    <source>
        <dbReference type="Proteomes" id="UP000886740"/>
    </source>
</evidence>
<name>A0A9D1XA19_9BACT</name>